<dbReference type="PROSITE" id="PS51708">
    <property type="entry name" value="CHAD"/>
    <property type="match status" value="1"/>
</dbReference>
<dbReference type="PANTHER" id="PTHR39339:SF1">
    <property type="entry name" value="CHAD DOMAIN-CONTAINING PROTEIN"/>
    <property type="match status" value="1"/>
</dbReference>
<sequence>MTHTGDAPPPVPATDLASPELEPPSFDAAVPATLGAALGAAVGHIARAAAEPDGVEMVHDARKGLKEYRALLRLLESELARAARHAAAEVARGLAQARDAAAAQEALDLLDQSGVILLCDLQAARAVVGTPAALDAAPLRARLMDFIADARARLDGGLGAEAEGVDPVEGLRRSYRAARRGRFGDPLAMHETRKRVVAHRYQMGFLAGAAAGRGATRARRAQRLRDLLGAHHDMEVLRRMLRDAAPPLEEGVVARLGVAMARLQKRLKRRAQALHRTLFHASSRHFARKWRRRLAAARAA</sequence>
<dbReference type="PANTHER" id="PTHR39339">
    <property type="entry name" value="SLR1444 PROTEIN"/>
    <property type="match status" value="1"/>
</dbReference>
<dbReference type="Pfam" id="PF05235">
    <property type="entry name" value="CHAD"/>
    <property type="match status" value="1"/>
</dbReference>
<dbReference type="Proteomes" id="UP001241747">
    <property type="component" value="Unassembled WGS sequence"/>
</dbReference>
<comment type="caution">
    <text evidence="4">The sequence shown here is derived from an EMBL/GenBank/DDBJ whole genome shotgun (WGS) entry which is preliminary data.</text>
</comment>
<reference evidence="4 5" key="1">
    <citation type="submission" date="2023-07" db="EMBL/GenBank/DDBJ databases">
        <title>Genomic Encyclopedia of Type Strains, Phase IV (KMG-IV): sequencing the most valuable type-strain genomes for metagenomic binning, comparative biology and taxonomic classification.</title>
        <authorList>
            <person name="Goeker M."/>
        </authorList>
    </citation>
    <scope>NUCLEOTIDE SEQUENCE [LARGE SCALE GENOMIC DNA]</scope>
    <source>
        <strain evidence="4 5">DSM 3770</strain>
    </source>
</reference>
<dbReference type="SMART" id="SM00880">
    <property type="entry name" value="CHAD"/>
    <property type="match status" value="1"/>
</dbReference>
<dbReference type="EMBL" id="JAUSVY010000007">
    <property type="protein sequence ID" value="MDQ0506393.1"/>
    <property type="molecule type" value="Genomic_DNA"/>
</dbReference>
<evidence type="ECO:0000256" key="2">
    <source>
        <dbReference type="SAM" id="MobiDB-lite"/>
    </source>
</evidence>
<organism evidence="4 5">
    <name type="scientific">Xanthobacter agilis</name>
    <dbReference type="NCBI Taxonomy" id="47492"/>
    <lineage>
        <taxon>Bacteria</taxon>
        <taxon>Pseudomonadati</taxon>
        <taxon>Pseudomonadota</taxon>
        <taxon>Alphaproteobacteria</taxon>
        <taxon>Hyphomicrobiales</taxon>
        <taxon>Xanthobacteraceae</taxon>
        <taxon>Xanthobacter</taxon>
    </lineage>
</organism>
<evidence type="ECO:0000313" key="5">
    <source>
        <dbReference type="Proteomes" id="UP001241747"/>
    </source>
</evidence>
<dbReference type="InterPro" id="IPR038186">
    <property type="entry name" value="CHAD_dom_sf"/>
</dbReference>
<evidence type="ECO:0000313" key="4">
    <source>
        <dbReference type="EMBL" id="MDQ0506393.1"/>
    </source>
</evidence>
<dbReference type="InterPro" id="IPR007899">
    <property type="entry name" value="CHAD_dom"/>
</dbReference>
<feature type="coiled-coil region" evidence="1">
    <location>
        <begin position="58"/>
        <end position="85"/>
    </location>
</feature>
<gene>
    <name evidence="4" type="ORF">QOZ94_003202</name>
</gene>
<keyword evidence="5" id="KW-1185">Reference proteome</keyword>
<proteinExistence type="predicted"/>
<feature type="region of interest" description="Disordered" evidence="2">
    <location>
        <begin position="1"/>
        <end position="25"/>
    </location>
</feature>
<evidence type="ECO:0000259" key="3">
    <source>
        <dbReference type="PROSITE" id="PS51708"/>
    </source>
</evidence>
<keyword evidence="1" id="KW-0175">Coiled coil</keyword>
<dbReference type="RefSeq" id="WP_237346632.1">
    <property type="nucleotide sequence ID" value="NZ_JABWGX010000021.1"/>
</dbReference>
<dbReference type="Gene3D" id="1.40.20.10">
    <property type="entry name" value="CHAD domain"/>
    <property type="match status" value="1"/>
</dbReference>
<accession>A0ABU0LH05</accession>
<evidence type="ECO:0000256" key="1">
    <source>
        <dbReference type="SAM" id="Coils"/>
    </source>
</evidence>
<feature type="domain" description="CHAD" evidence="3">
    <location>
        <begin position="23"/>
        <end position="284"/>
    </location>
</feature>
<name>A0ABU0LH05_XANAG</name>
<protein>
    <submittedName>
        <fullName evidence="4">CHAD domain-containing protein</fullName>
    </submittedName>
</protein>